<dbReference type="CDD" id="cd07516">
    <property type="entry name" value="HAD_Pase"/>
    <property type="match status" value="1"/>
</dbReference>
<dbReference type="Gene3D" id="3.40.50.1000">
    <property type="entry name" value="HAD superfamily/HAD-like"/>
    <property type="match status" value="1"/>
</dbReference>
<dbReference type="EMBL" id="JAFBDQ010000011">
    <property type="protein sequence ID" value="MBM7557352.1"/>
    <property type="molecule type" value="Genomic_DNA"/>
</dbReference>
<sequence length="265" mass="29507">MEYKLLAIDLDDTLLGSDNQISERTKKVIQQAQDKGVEVVIATGRMHASAFPYAQELGINGPIITYNGALIKNVSSGEVVEHNPISLDLTKQVARYVEEHDLNLNLYMDDILYINHDGPKARYYEKLAGVKAVLINEDLEDFIDQPSTKLIIVDDEEEIPSILEDVKAEFAEQLHITTSKSVFVELMDPEVNKGRAVADLAEQYGFSADEVITIGDSYNDQEMLEYAGLGVAVDNAWPKVKESADYITKAHDEDGVAEVIEKFIL</sequence>
<dbReference type="AlphaFoldDB" id="A0A938XQ65"/>
<gene>
    <name evidence="1" type="ORF">JOC47_002218</name>
</gene>
<dbReference type="PANTHER" id="PTHR10000:SF8">
    <property type="entry name" value="HAD SUPERFAMILY HYDROLASE-LIKE, TYPE 3"/>
    <property type="match status" value="1"/>
</dbReference>
<reference evidence="1" key="1">
    <citation type="submission" date="2021-01" db="EMBL/GenBank/DDBJ databases">
        <title>Genomic Encyclopedia of Type Strains, Phase IV (KMG-IV): sequencing the most valuable type-strain genomes for metagenomic binning, comparative biology and taxonomic classification.</title>
        <authorList>
            <person name="Goeker M."/>
        </authorList>
    </citation>
    <scope>NUCLEOTIDE SEQUENCE</scope>
    <source>
        <strain evidence="1">DSM 23230</strain>
    </source>
</reference>
<accession>A0A938XQ65</accession>
<dbReference type="InterPro" id="IPR023214">
    <property type="entry name" value="HAD_sf"/>
</dbReference>
<dbReference type="InterPro" id="IPR036412">
    <property type="entry name" value="HAD-like_sf"/>
</dbReference>
<dbReference type="NCBIfam" id="TIGR01484">
    <property type="entry name" value="HAD-SF-IIB"/>
    <property type="match status" value="1"/>
</dbReference>
<dbReference type="GO" id="GO:0016791">
    <property type="term" value="F:phosphatase activity"/>
    <property type="evidence" value="ECO:0007669"/>
    <property type="project" value="UniProtKB-ARBA"/>
</dbReference>
<dbReference type="SFLD" id="SFLDG01144">
    <property type="entry name" value="C2.B.4:_PGP_Like"/>
    <property type="match status" value="1"/>
</dbReference>
<organism evidence="1 2">
    <name type="scientific">Halanaerobacter jeridensis</name>
    <dbReference type="NCBI Taxonomy" id="706427"/>
    <lineage>
        <taxon>Bacteria</taxon>
        <taxon>Bacillati</taxon>
        <taxon>Bacillota</taxon>
        <taxon>Clostridia</taxon>
        <taxon>Halanaerobiales</taxon>
        <taxon>Halobacteroidaceae</taxon>
        <taxon>Halanaerobacter</taxon>
    </lineage>
</organism>
<comment type="caution">
    <text evidence="1">The sequence shown here is derived from an EMBL/GenBank/DDBJ whole genome shotgun (WGS) entry which is preliminary data.</text>
</comment>
<dbReference type="SFLD" id="SFLDS00003">
    <property type="entry name" value="Haloacid_Dehalogenase"/>
    <property type="match status" value="1"/>
</dbReference>
<evidence type="ECO:0000313" key="2">
    <source>
        <dbReference type="Proteomes" id="UP000774000"/>
    </source>
</evidence>
<dbReference type="Proteomes" id="UP000774000">
    <property type="component" value="Unassembled WGS sequence"/>
</dbReference>
<dbReference type="GO" id="GO:0005829">
    <property type="term" value="C:cytosol"/>
    <property type="evidence" value="ECO:0007669"/>
    <property type="project" value="TreeGrafter"/>
</dbReference>
<name>A0A938XQ65_9FIRM</name>
<dbReference type="RefSeq" id="WP_204702107.1">
    <property type="nucleotide sequence ID" value="NZ_JAFBDQ010000011.1"/>
</dbReference>
<protein>
    <submittedName>
        <fullName evidence="1">Cof subfamily protein (Haloacid dehalogenase superfamily)</fullName>
    </submittedName>
</protein>
<dbReference type="PANTHER" id="PTHR10000">
    <property type="entry name" value="PHOSPHOSERINE PHOSPHATASE"/>
    <property type="match status" value="1"/>
</dbReference>
<dbReference type="NCBIfam" id="TIGR00099">
    <property type="entry name" value="Cof-subfamily"/>
    <property type="match status" value="1"/>
</dbReference>
<evidence type="ECO:0000313" key="1">
    <source>
        <dbReference type="EMBL" id="MBM7557352.1"/>
    </source>
</evidence>
<dbReference type="InterPro" id="IPR000150">
    <property type="entry name" value="Cof"/>
</dbReference>
<dbReference type="Gene3D" id="3.30.1240.10">
    <property type="match status" value="1"/>
</dbReference>
<dbReference type="SUPFAM" id="SSF56784">
    <property type="entry name" value="HAD-like"/>
    <property type="match status" value="1"/>
</dbReference>
<dbReference type="SFLD" id="SFLDG01140">
    <property type="entry name" value="C2.B:_Phosphomannomutase_and_P"/>
    <property type="match status" value="1"/>
</dbReference>
<dbReference type="InterPro" id="IPR006379">
    <property type="entry name" value="HAD-SF_hydro_IIB"/>
</dbReference>
<keyword evidence="2" id="KW-1185">Reference proteome</keyword>
<dbReference type="Pfam" id="PF08282">
    <property type="entry name" value="Hydrolase_3"/>
    <property type="match status" value="1"/>
</dbReference>
<proteinExistence type="predicted"/>
<dbReference type="GO" id="GO:0000287">
    <property type="term" value="F:magnesium ion binding"/>
    <property type="evidence" value="ECO:0007669"/>
    <property type="project" value="TreeGrafter"/>
</dbReference>